<evidence type="ECO:0000313" key="3">
    <source>
        <dbReference type="Proteomes" id="UP000676917"/>
    </source>
</evidence>
<accession>A0A919X9P1</accession>
<organism evidence="2 3">
    <name type="scientific">Ornithinibacillus bavariensis</name>
    <dbReference type="NCBI Taxonomy" id="545502"/>
    <lineage>
        <taxon>Bacteria</taxon>
        <taxon>Bacillati</taxon>
        <taxon>Bacillota</taxon>
        <taxon>Bacilli</taxon>
        <taxon>Bacillales</taxon>
        <taxon>Bacillaceae</taxon>
        <taxon>Ornithinibacillus</taxon>
    </lineage>
</organism>
<protein>
    <recommendedName>
        <fullName evidence="4">DUF4878 domain-containing protein</fullName>
    </recommendedName>
</protein>
<dbReference type="RefSeq" id="WP_212920550.1">
    <property type="nucleotide sequence ID" value="NZ_BORP01000002.1"/>
</dbReference>
<name>A0A919X9P1_9BACI</name>
<feature type="transmembrane region" description="Helical" evidence="1">
    <location>
        <begin position="12"/>
        <end position="32"/>
    </location>
</feature>
<proteinExistence type="predicted"/>
<evidence type="ECO:0008006" key="4">
    <source>
        <dbReference type="Google" id="ProtNLM"/>
    </source>
</evidence>
<evidence type="ECO:0000313" key="2">
    <source>
        <dbReference type="EMBL" id="GIO27075.1"/>
    </source>
</evidence>
<keyword evidence="1" id="KW-0472">Membrane</keyword>
<evidence type="ECO:0000256" key="1">
    <source>
        <dbReference type="SAM" id="Phobius"/>
    </source>
</evidence>
<gene>
    <name evidence="2" type="ORF">J43TS3_16860</name>
</gene>
<dbReference type="SUPFAM" id="SSF54427">
    <property type="entry name" value="NTF2-like"/>
    <property type="match status" value="1"/>
</dbReference>
<reference evidence="2" key="1">
    <citation type="submission" date="2021-03" db="EMBL/GenBank/DDBJ databases">
        <title>Antimicrobial resistance genes in bacteria isolated from Japanese honey, and their potential for conferring macrolide and lincosamide resistance in the American foulbrood pathogen Paenibacillus larvae.</title>
        <authorList>
            <person name="Okamoto M."/>
            <person name="Kumagai M."/>
            <person name="Kanamori H."/>
            <person name="Takamatsu D."/>
        </authorList>
    </citation>
    <scope>NUCLEOTIDE SEQUENCE</scope>
    <source>
        <strain evidence="2">J43TS3</strain>
    </source>
</reference>
<dbReference type="InterPro" id="IPR032710">
    <property type="entry name" value="NTF2-like_dom_sf"/>
</dbReference>
<keyword evidence="3" id="KW-1185">Reference proteome</keyword>
<keyword evidence="1" id="KW-1133">Transmembrane helix</keyword>
<dbReference type="AlphaFoldDB" id="A0A919X9P1"/>
<dbReference type="Proteomes" id="UP000676917">
    <property type="component" value="Unassembled WGS sequence"/>
</dbReference>
<sequence>MVIRNYQKRFLILFLIVMIIGVLAVVLFFTFVKSPSSKAKAAVEEFYAYEQDGNFAESWKMFHPFMKERLEKNQYIEDRVQALFNDNGVHTFSFTVDDPELIKNWQVDEDSEPIEEVYKTEVRQFFEGIFGNFEIVQSVYVTSLDGEWTVLWDYNESEDFLKMDEN</sequence>
<keyword evidence="1" id="KW-0812">Transmembrane</keyword>
<dbReference type="EMBL" id="BORP01000002">
    <property type="protein sequence ID" value="GIO27075.1"/>
    <property type="molecule type" value="Genomic_DNA"/>
</dbReference>
<comment type="caution">
    <text evidence="2">The sequence shown here is derived from an EMBL/GenBank/DDBJ whole genome shotgun (WGS) entry which is preliminary data.</text>
</comment>